<evidence type="ECO:0000256" key="5">
    <source>
        <dbReference type="ARBA" id="ARBA00022989"/>
    </source>
</evidence>
<feature type="transmembrane region" description="Helical" evidence="7">
    <location>
        <begin position="205"/>
        <end position="225"/>
    </location>
</feature>
<keyword evidence="3 7" id="KW-0812">Transmembrane</keyword>
<dbReference type="Proteomes" id="UP001497512">
    <property type="component" value="Chromosome 15"/>
</dbReference>
<organism evidence="9 10">
    <name type="scientific">Sphagnum troendelagicum</name>
    <dbReference type="NCBI Taxonomy" id="128251"/>
    <lineage>
        <taxon>Eukaryota</taxon>
        <taxon>Viridiplantae</taxon>
        <taxon>Streptophyta</taxon>
        <taxon>Embryophyta</taxon>
        <taxon>Bryophyta</taxon>
        <taxon>Sphagnophytina</taxon>
        <taxon>Sphagnopsida</taxon>
        <taxon>Sphagnales</taxon>
        <taxon>Sphagnaceae</taxon>
        <taxon>Sphagnum</taxon>
    </lineage>
</organism>
<comment type="subcellular location">
    <subcellularLocation>
        <location evidence="1">Membrane</location>
        <topology evidence="1">Single-pass membrane protein</topology>
    </subcellularLocation>
</comment>
<proteinExistence type="predicted"/>
<dbReference type="Gene3D" id="1.20.5.110">
    <property type="match status" value="1"/>
</dbReference>
<keyword evidence="6 7" id="KW-0472">Membrane</keyword>
<reference evidence="9" key="1">
    <citation type="submission" date="2024-02" db="EMBL/GenBank/DDBJ databases">
        <authorList>
            <consortium name="ELIXIR-Norway"/>
            <consortium name="Elixir Norway"/>
        </authorList>
    </citation>
    <scope>NUCLEOTIDE SEQUENCE</scope>
</reference>
<evidence type="ECO:0000256" key="4">
    <source>
        <dbReference type="ARBA" id="ARBA00022927"/>
    </source>
</evidence>
<keyword evidence="4" id="KW-0653">Protein transport</keyword>
<keyword evidence="2" id="KW-0813">Transport</keyword>
<feature type="domain" description="T-SNARE coiled-coil homology" evidence="8">
    <location>
        <begin position="135"/>
        <end position="197"/>
    </location>
</feature>
<sequence>MEKTDSWLKEFQEALQLADDIEAGVQERNKLPAHSSEGTRIVSASRRKLTRFNTKLDRLESLLQNPPLRTSLNEKELYRRQDMLLTIRFKSKQMAASVSSSQAANRANLLEGGITPVETNRTQGLENSGLIGLQRQIMREQDEDLEGLESTVLSTKHIALAVNEELDLHSRLLSDMDQDADVTNNRLKATQKKLGFLNKNSGQGWSLMTMCILMVVIVVLVLVLFKLL</sequence>
<evidence type="ECO:0000256" key="7">
    <source>
        <dbReference type="SAM" id="Phobius"/>
    </source>
</evidence>
<gene>
    <name evidence="9" type="ORF">CSSPTR1EN2_LOCUS8029</name>
</gene>
<dbReference type="EMBL" id="OZ019907">
    <property type="protein sequence ID" value="CAK9205799.1"/>
    <property type="molecule type" value="Genomic_DNA"/>
</dbReference>
<keyword evidence="5 7" id="KW-1133">Transmembrane helix</keyword>
<name>A0ABP0TVA9_9BRYO</name>
<dbReference type="CDD" id="cd15841">
    <property type="entry name" value="SNARE_Qc"/>
    <property type="match status" value="1"/>
</dbReference>
<dbReference type="PROSITE" id="PS50192">
    <property type="entry name" value="T_SNARE"/>
    <property type="match status" value="1"/>
</dbReference>
<keyword evidence="10" id="KW-1185">Reference proteome</keyword>
<dbReference type="SUPFAM" id="SSF58038">
    <property type="entry name" value="SNARE fusion complex"/>
    <property type="match status" value="1"/>
</dbReference>
<evidence type="ECO:0000256" key="1">
    <source>
        <dbReference type="ARBA" id="ARBA00004167"/>
    </source>
</evidence>
<evidence type="ECO:0000256" key="3">
    <source>
        <dbReference type="ARBA" id="ARBA00022692"/>
    </source>
</evidence>
<evidence type="ECO:0000256" key="2">
    <source>
        <dbReference type="ARBA" id="ARBA00022448"/>
    </source>
</evidence>
<protein>
    <recommendedName>
        <fullName evidence="8">t-SNARE coiled-coil homology domain-containing protein</fullName>
    </recommendedName>
</protein>
<evidence type="ECO:0000256" key="6">
    <source>
        <dbReference type="ARBA" id="ARBA00023136"/>
    </source>
</evidence>
<accession>A0ABP0TVA9</accession>
<evidence type="ECO:0000259" key="8">
    <source>
        <dbReference type="PROSITE" id="PS50192"/>
    </source>
</evidence>
<dbReference type="PANTHER" id="PTHR12791">
    <property type="entry name" value="GOLGI SNARE BET1-RELATED"/>
    <property type="match status" value="1"/>
</dbReference>
<dbReference type="InterPro" id="IPR000727">
    <property type="entry name" value="T_SNARE_dom"/>
</dbReference>
<evidence type="ECO:0000313" key="10">
    <source>
        <dbReference type="Proteomes" id="UP001497512"/>
    </source>
</evidence>
<evidence type="ECO:0000313" key="9">
    <source>
        <dbReference type="EMBL" id="CAK9205799.1"/>
    </source>
</evidence>